<comment type="similarity">
    <text evidence="1">Belongs to the universal ribosomal protein uS3 family.</text>
</comment>
<evidence type="ECO:0000256" key="3">
    <source>
        <dbReference type="ARBA" id="ARBA00023274"/>
    </source>
</evidence>
<proteinExistence type="inferred from homology"/>
<evidence type="ECO:0000313" key="4">
    <source>
        <dbReference type="EMBL" id="AYR06659.1"/>
    </source>
</evidence>
<keyword evidence="3" id="KW-0687">Ribonucleoprotein</keyword>
<dbReference type="AlphaFoldDB" id="A0A3G3MIM3"/>
<accession>A0A3G3MIM3</accession>
<protein>
    <submittedName>
        <fullName evidence="4">Ribosomal protein S3</fullName>
    </submittedName>
</protein>
<keyword evidence="4" id="KW-0496">Mitochondrion</keyword>
<evidence type="ECO:0000256" key="1">
    <source>
        <dbReference type="ARBA" id="ARBA00010761"/>
    </source>
</evidence>
<name>A0A3G3MIM3_9FLOR</name>
<evidence type="ECO:0000256" key="2">
    <source>
        <dbReference type="ARBA" id="ARBA00022980"/>
    </source>
</evidence>
<dbReference type="GeneID" id="38463825"/>
<dbReference type="InterPro" id="IPR036419">
    <property type="entry name" value="Ribosomal_S3_C_sf"/>
</dbReference>
<dbReference type="GO" id="GO:1990904">
    <property type="term" value="C:ribonucleoprotein complex"/>
    <property type="evidence" value="ECO:0007669"/>
    <property type="project" value="UniProtKB-KW"/>
</dbReference>
<dbReference type="Gene3D" id="3.30.1140.32">
    <property type="entry name" value="Ribosomal protein S3, C-terminal domain"/>
    <property type="match status" value="1"/>
</dbReference>
<dbReference type="SUPFAM" id="SSF54821">
    <property type="entry name" value="Ribosomal protein S3 C-terminal domain"/>
    <property type="match status" value="1"/>
</dbReference>
<gene>
    <name evidence="4" type="primary">rps3</name>
</gene>
<organism evidence="4">
    <name type="scientific">Neogoniolithon spectabile</name>
    <dbReference type="NCBI Taxonomy" id="231755"/>
    <lineage>
        <taxon>Eukaryota</taxon>
        <taxon>Rhodophyta</taxon>
        <taxon>Florideophyceae</taxon>
        <taxon>Corallinophycidae</taxon>
        <taxon>Corallinales</taxon>
        <taxon>Spongitidaceae</taxon>
        <taxon>Neogoniolithoideae</taxon>
        <taxon>Neogoniolithon</taxon>
    </lineage>
</organism>
<reference evidence="4" key="1">
    <citation type="journal article" date="2018" name="Genome Biol. Evol.">
        <title>Mitochondrial and Plastid Genomes from Coralline Red Algae Provide Insights into the Incongruent Evolutionary Histories of Organelles.</title>
        <authorList>
            <person name="Lee J."/>
            <person name="Song H.J."/>
            <person name="In Park S."/>
            <person name="Lee Y.M."/>
            <person name="Jeong S.Y."/>
            <person name="Oh Cho T."/>
            <person name="Kim J.H."/>
            <person name="Choi H.G."/>
            <person name="Choi C.G."/>
            <person name="Nelson W.A."/>
            <person name="Fredericq S."/>
            <person name="Bhattacharya D."/>
            <person name="Su Yoon H."/>
        </authorList>
    </citation>
    <scope>NUCLEOTIDE SEQUENCE</scope>
</reference>
<dbReference type="EMBL" id="MH281624">
    <property type="protein sequence ID" value="AYR06659.1"/>
    <property type="molecule type" value="Genomic_DNA"/>
</dbReference>
<sequence>MFFLNLIKTKSKMFTNKSSILQTTKYNLNTYGSSFSRWKCSYYKLFYIYYYTHRLFHSLKYLLISLELRSNHNKLTITVTGYNFKKDLVWNKLKRVIPLWQNVNLDLHLYNYNTSINSALIIFNYIKYLTDIQKFSLKQAIQEIDVLIQSQNNNNHFKIIHTSKGLKRVGLIGYKIQIKGCYEASVNQMSKTSYSMWGRRPANTLNNHIEYSKGTLFTKYGSCGIKIWLFYTFLSINAKKKIT</sequence>
<geneLocation type="mitochondrion" evidence="4"/>
<dbReference type="RefSeq" id="YP_009541989.1">
    <property type="nucleotide sequence ID" value="NC_039980.1"/>
</dbReference>
<keyword evidence="2 4" id="KW-0689">Ribosomal protein</keyword>
<dbReference type="GO" id="GO:0005840">
    <property type="term" value="C:ribosome"/>
    <property type="evidence" value="ECO:0007669"/>
    <property type="project" value="UniProtKB-KW"/>
</dbReference>